<evidence type="ECO:0000256" key="4">
    <source>
        <dbReference type="ARBA" id="ARBA00022448"/>
    </source>
</evidence>
<comment type="subcellular location">
    <subcellularLocation>
        <location evidence="2">Nucleus membrane</location>
        <topology evidence="2">Peripheral membrane protein</topology>
        <orientation evidence="2">Nucleoplasmic side</orientation>
    </subcellularLocation>
    <subcellularLocation>
        <location evidence="1">Nucleus</location>
        <location evidence="1">Nuclear pore complex</location>
    </subcellularLocation>
</comment>
<feature type="region of interest" description="Disordered" evidence="11">
    <location>
        <begin position="1"/>
        <end position="126"/>
    </location>
</feature>
<protein>
    <submittedName>
        <fullName evidence="13">Nucleoporin Nup145p</fullName>
    </submittedName>
</protein>
<reference evidence="13 14" key="1">
    <citation type="submission" date="2024-01" db="EMBL/GenBank/DDBJ databases">
        <authorList>
            <consortium name="Genoscope - CEA"/>
            <person name="William W."/>
        </authorList>
    </citation>
    <scope>NUCLEOTIDE SEQUENCE [LARGE SCALE GENOMIC DNA]</scope>
    <source>
        <strain evidence="13 14">29B2s-10</strain>
    </source>
</reference>
<feature type="domain" description="Peptidase S59" evidence="12">
    <location>
        <begin position="445"/>
        <end position="586"/>
    </location>
</feature>
<feature type="compositionally biased region" description="Polar residues" evidence="11">
    <location>
        <begin position="1"/>
        <end position="13"/>
    </location>
</feature>
<dbReference type="Pfam" id="PF12110">
    <property type="entry name" value="Nup96"/>
    <property type="match status" value="1"/>
</dbReference>
<proteinExistence type="inferred from homology"/>
<keyword evidence="5" id="KW-0068">Autocatalytic cleavage</keyword>
<evidence type="ECO:0000256" key="2">
    <source>
        <dbReference type="ARBA" id="ARBA00004620"/>
    </source>
</evidence>
<gene>
    <name evidence="13" type="primary">NUP145</name>
    <name evidence="13" type="ORF">CAAN4_H02938</name>
</gene>
<keyword evidence="10" id="KW-0539">Nucleus</keyword>
<keyword evidence="14" id="KW-1185">Reference proteome</keyword>
<accession>A0ABP0EJP9</accession>
<keyword evidence="4" id="KW-0813">Transport</keyword>
<feature type="compositionally biased region" description="Polar residues" evidence="11">
    <location>
        <begin position="241"/>
        <end position="258"/>
    </location>
</feature>
<comment type="similarity">
    <text evidence="3">Belongs to the nucleoporin GLFG family.</text>
</comment>
<feature type="compositionally biased region" description="Low complexity" evidence="11">
    <location>
        <begin position="103"/>
        <end position="117"/>
    </location>
</feature>
<dbReference type="InterPro" id="IPR037665">
    <property type="entry name" value="Nucleoporin_S59-like"/>
</dbReference>
<feature type="region of interest" description="Disordered" evidence="11">
    <location>
        <begin position="229"/>
        <end position="258"/>
    </location>
</feature>
<evidence type="ECO:0000259" key="12">
    <source>
        <dbReference type="PROSITE" id="PS51434"/>
    </source>
</evidence>
<dbReference type="PROSITE" id="PS51434">
    <property type="entry name" value="NUP_C"/>
    <property type="match status" value="1"/>
</dbReference>
<dbReference type="Pfam" id="PF13634">
    <property type="entry name" value="Nucleoporin_FG"/>
    <property type="match status" value="1"/>
</dbReference>
<dbReference type="PANTHER" id="PTHR23198">
    <property type="entry name" value="NUCLEOPORIN"/>
    <property type="match status" value="1"/>
</dbReference>
<feature type="compositionally biased region" description="Low complexity" evidence="11">
    <location>
        <begin position="14"/>
        <end position="30"/>
    </location>
</feature>
<feature type="region of interest" description="Disordered" evidence="11">
    <location>
        <begin position="147"/>
        <end position="199"/>
    </location>
</feature>
<dbReference type="SUPFAM" id="SSF82215">
    <property type="entry name" value="C-terminal autoproteolytic domain of nucleoporin nup98"/>
    <property type="match status" value="1"/>
</dbReference>
<feature type="compositionally biased region" description="Low complexity" evidence="11">
    <location>
        <begin position="42"/>
        <end position="53"/>
    </location>
</feature>
<name>A0ABP0EJP9_9ASCO</name>
<organism evidence="13 14">
    <name type="scientific">[Candida] anglica</name>
    <dbReference type="NCBI Taxonomy" id="148631"/>
    <lineage>
        <taxon>Eukaryota</taxon>
        <taxon>Fungi</taxon>
        <taxon>Dikarya</taxon>
        <taxon>Ascomycota</taxon>
        <taxon>Saccharomycotina</taxon>
        <taxon>Pichiomycetes</taxon>
        <taxon>Debaryomycetaceae</taxon>
        <taxon>Kurtzmaniella</taxon>
    </lineage>
</organism>
<evidence type="ECO:0000256" key="1">
    <source>
        <dbReference type="ARBA" id="ARBA00004567"/>
    </source>
</evidence>
<keyword evidence="7" id="KW-0653">Protein transport</keyword>
<evidence type="ECO:0000313" key="13">
    <source>
        <dbReference type="EMBL" id="CAK7920488.1"/>
    </source>
</evidence>
<dbReference type="Proteomes" id="UP001497600">
    <property type="component" value="Chromosome H"/>
</dbReference>
<dbReference type="Pfam" id="PF04096">
    <property type="entry name" value="Nucleoporin2"/>
    <property type="match status" value="1"/>
</dbReference>
<evidence type="ECO:0000256" key="9">
    <source>
        <dbReference type="ARBA" id="ARBA00023132"/>
    </source>
</evidence>
<keyword evidence="9" id="KW-0906">Nuclear pore complex</keyword>
<dbReference type="Gene3D" id="1.25.40.690">
    <property type="match status" value="1"/>
</dbReference>
<sequence length="1372" mass="150823">MFSSNPQKTDNSWGSATGFGKSSSFSGPSSDPKRTQSGGLFGSSATGSTAPSGGLFGSSTTGPTAPSGGLFGSSTNNTSSTFGNTNSTSNNTTIGSTSGGLFGNNTAPANSSNSTTGTSGGLFGNSNTTSNVGSGLFGNSSSGVKPTGLFGAAPKPNQSGQPNGLFGSNNTATSNNIMGQGSLFGAQSQGIGSQSNTNPYNYNNSFGNIKQDVSTMPQSITENLFSNSSRMESTNRKRVFSDTTNSNSRATNGNSTAKLSLLSRLGQTIKSFRSSKNAPTPLPETSAEMKGIFTPSNYVNFKNVKGGANHLRSSSLGTKSSNALHLQKGNTTGNHSDVKRLVIKSKPLKFHLIDTDKVFNTKRRRILVENSTAKVISSDKILNGGFESDEEIESDDDLMEGKSKLESLSSRFPYRKHNSERRLSETVDGSNIVEDKVNLDDKDLNDGYWCSPSIKELSGYSIDQLSEVDNFIIGKVGFGQISYGYPVDLSGVSVSCKDNGTTLNKELFGNLVQFKKGCVLVYHGDANKPPIGFGLNVPATITMENMFPKSSETSIEFIKRLQMQKGMDFVTYDPITGYWVFKVMHFSIWGLIDDEEELSPDLVSIKRKQDELEAEARLESSKIYETDEYREELKRQRVTSFTKGVPGGWGSTEKTQPNAALIKRMTVANEIQNQLELFREEQTNNVLNHHDGDITVDSDRSSRSDSPASLVFSCPVEDTYGYKEKSEPKFKYLKQLVSVLPNNILMDDLVDEKAYEAEISNEAIFDNIQVRPNIAISDDWLVQLELANDLNSSLNPLTGDTSESKHLSVDMMDNMLFSGVDLSMGKTTSDRIMPEHSDSTQKSLEPSSIGESKIINTLLTKTDVSTRSVNGYPQLPRKLNVTFKDLLIEEYQPEEEVHIIKLCSALFDKHDVSLEGVESKDIKLINHLTGLNRREIFSEWLRAYNVNTIEKLTKSSQNDPLDLIYIQICAGDLKSAIELALNSNNNHLAVLLTLLDANDSGVRTVASSQLQYWQEFSSSSFIPNTVTKIYQILSGDFDEILSDLPWNIAFALKYFYGDYSQDLGNLIQEFKNKLKPSGVIFETLELYQNIETIGLSKALSGINSTHLSICLKWFITIILGGDIDTPLDTEDTLTHLYGKYLTNLGLWKKAIFVYSRLENDKDNETAIRKLIFDNITDININDVEEEKFFTNSLRVPHSLIYEAVASNEGKQGNHWAQCEALLVANLWEEVHECIVSNLGPSTVITNNAVLKTQLLDIVSRIPSHGLIIPQWSQGAGIYVQYVQLVNSFGENSEFSVVRSPEFKKTLDSLLSNIPLMIPLSLSSFQNKVALKIISKRVGDWALVSSGELKDKIKSLPLGENERQYFDIRLATA</sequence>
<feature type="compositionally biased region" description="Polar residues" evidence="11">
    <location>
        <begin position="156"/>
        <end position="199"/>
    </location>
</feature>
<dbReference type="InterPro" id="IPR021967">
    <property type="entry name" value="Nup98_C"/>
</dbReference>
<dbReference type="InterPro" id="IPR007230">
    <property type="entry name" value="Nup98_auto-Pept-S59_dom"/>
</dbReference>
<evidence type="ECO:0000313" key="14">
    <source>
        <dbReference type="Proteomes" id="UP001497600"/>
    </source>
</evidence>
<evidence type="ECO:0000256" key="7">
    <source>
        <dbReference type="ARBA" id="ARBA00022927"/>
    </source>
</evidence>
<evidence type="ECO:0000256" key="5">
    <source>
        <dbReference type="ARBA" id="ARBA00022813"/>
    </source>
</evidence>
<dbReference type="InterPro" id="IPR036903">
    <property type="entry name" value="Nup98_auto-Pept-S59_dom_sf"/>
</dbReference>
<evidence type="ECO:0000256" key="6">
    <source>
        <dbReference type="ARBA" id="ARBA00022816"/>
    </source>
</evidence>
<dbReference type="EMBL" id="OZ004260">
    <property type="protein sequence ID" value="CAK7920488.1"/>
    <property type="molecule type" value="Genomic_DNA"/>
</dbReference>
<evidence type="ECO:0000256" key="10">
    <source>
        <dbReference type="ARBA" id="ARBA00023242"/>
    </source>
</evidence>
<keyword evidence="6" id="KW-0509">mRNA transport</keyword>
<evidence type="ECO:0000256" key="8">
    <source>
        <dbReference type="ARBA" id="ARBA00023010"/>
    </source>
</evidence>
<feature type="compositionally biased region" description="Low complexity" evidence="11">
    <location>
        <begin position="72"/>
        <end position="96"/>
    </location>
</feature>
<evidence type="ECO:0000256" key="3">
    <source>
        <dbReference type="ARBA" id="ARBA00008926"/>
    </source>
</evidence>
<evidence type="ECO:0000256" key="11">
    <source>
        <dbReference type="SAM" id="MobiDB-lite"/>
    </source>
</evidence>
<dbReference type="Gene3D" id="3.30.1610.10">
    <property type="entry name" value="Peptidase S59, nucleoporin"/>
    <property type="match status" value="1"/>
</dbReference>
<dbReference type="PANTHER" id="PTHR23198:SF6">
    <property type="entry name" value="NUCLEAR PORE COMPLEX PROTEIN NUP98-NUP96"/>
    <property type="match status" value="1"/>
</dbReference>
<dbReference type="InterPro" id="IPR025574">
    <property type="entry name" value="Nucleoporin_FG_rpt"/>
</dbReference>
<keyword evidence="8" id="KW-0811">Translocation</keyword>